<accession>A0AA41CS75</accession>
<organism evidence="1 2">
    <name type="scientific">Weissella confusa</name>
    <name type="common">Lactobacillus confusus</name>
    <dbReference type="NCBI Taxonomy" id="1583"/>
    <lineage>
        <taxon>Bacteria</taxon>
        <taxon>Bacillati</taxon>
        <taxon>Bacillota</taxon>
        <taxon>Bacilli</taxon>
        <taxon>Lactobacillales</taxon>
        <taxon>Lactobacillaceae</taxon>
        <taxon>Weissella</taxon>
    </lineage>
</organism>
<reference evidence="1 2" key="1">
    <citation type="journal article" date="2021" name="Int. J. Food Microbiol.">
        <title>Safety demonstration of a microbial species for use in the food chain: Weissella confusa.</title>
        <authorList>
            <person name="Bourdichon F."/>
            <person name="Patrone V."/>
            <person name="Fontana A."/>
            <person name="Milani G."/>
            <person name="Morelli L."/>
        </authorList>
    </citation>
    <scope>NUCLEOTIDE SEQUENCE [LARGE SCALE GENOMIC DNA]</scope>
    <source>
        <strain evidence="1 2">CCUG 43002</strain>
    </source>
</reference>
<dbReference type="EMBL" id="JAAOCP010000019">
    <property type="protein sequence ID" value="MBJ7639920.1"/>
    <property type="molecule type" value="Genomic_DNA"/>
</dbReference>
<evidence type="ECO:0000313" key="1">
    <source>
        <dbReference type="EMBL" id="MBJ7639920.1"/>
    </source>
</evidence>
<keyword evidence="2" id="KW-1185">Reference proteome</keyword>
<dbReference type="RefSeq" id="WP_199412581.1">
    <property type="nucleotide sequence ID" value="NZ_JAAOCP010000019.1"/>
</dbReference>
<comment type="caution">
    <text evidence="1">The sequence shown here is derived from an EMBL/GenBank/DDBJ whole genome shotgun (WGS) entry which is preliminary data.</text>
</comment>
<dbReference type="Proteomes" id="UP000728106">
    <property type="component" value="Unassembled WGS sequence"/>
</dbReference>
<sequence>MRNHKWLLEKDSAEITYERRYYRNLGWLTEQDIIDRMLRMDPTGQLKGSYDLYQDVLYALHHKDAAYL</sequence>
<protein>
    <submittedName>
        <fullName evidence="1">Uncharacterized protein</fullName>
    </submittedName>
</protein>
<evidence type="ECO:0000313" key="2">
    <source>
        <dbReference type="Proteomes" id="UP000728106"/>
    </source>
</evidence>
<proteinExistence type="predicted"/>
<name>A0AA41CS75_WEICO</name>
<gene>
    <name evidence="1" type="ORF">HAU20_11125</name>
</gene>
<dbReference type="AlphaFoldDB" id="A0AA41CS75"/>